<proteinExistence type="predicted"/>
<reference evidence="1" key="1">
    <citation type="submission" date="2022-08" db="EMBL/GenBank/DDBJ databases">
        <title>Genome Sequence of Fusarium decemcellulare.</title>
        <authorList>
            <person name="Buettner E."/>
        </authorList>
    </citation>
    <scope>NUCLEOTIDE SEQUENCE</scope>
    <source>
        <strain evidence="1">Babe19</strain>
    </source>
</reference>
<evidence type="ECO:0000313" key="1">
    <source>
        <dbReference type="EMBL" id="KAJ3526880.1"/>
    </source>
</evidence>
<dbReference type="Proteomes" id="UP001148629">
    <property type="component" value="Unassembled WGS sequence"/>
</dbReference>
<organism evidence="1 2">
    <name type="scientific">Fusarium decemcellulare</name>
    <dbReference type="NCBI Taxonomy" id="57161"/>
    <lineage>
        <taxon>Eukaryota</taxon>
        <taxon>Fungi</taxon>
        <taxon>Dikarya</taxon>
        <taxon>Ascomycota</taxon>
        <taxon>Pezizomycotina</taxon>
        <taxon>Sordariomycetes</taxon>
        <taxon>Hypocreomycetidae</taxon>
        <taxon>Hypocreales</taxon>
        <taxon>Nectriaceae</taxon>
        <taxon>Fusarium</taxon>
        <taxon>Fusarium decemcellulare species complex</taxon>
    </lineage>
</organism>
<gene>
    <name evidence="1" type="ORF">NM208_g10977</name>
</gene>
<evidence type="ECO:0000313" key="2">
    <source>
        <dbReference type="Proteomes" id="UP001148629"/>
    </source>
</evidence>
<comment type="caution">
    <text evidence="1">The sequence shown here is derived from an EMBL/GenBank/DDBJ whole genome shotgun (WGS) entry which is preliminary data.</text>
</comment>
<accession>A0ACC1RVX9</accession>
<sequence length="587" mass="66157">MDLKESNLEGEPSQAATRNLRLSNEQVDSAILDIEEAEPGQETRCVGPFSVFPAVVSIVPPESRVSQESVGHDEFEDETDNLGELSAHEDSLGNGVNDTTSNRQTVSPSDVTDIISWPPSIQDALSTPTQLILSQSGASADTKVDDGDKPKVLIDYELLFRPSFLTTEVKHLMHHYSENVITLFAVIDSRDTPWRRFYLPRALQCCSELEINGKSTPARRALLHATLAVSAFHLRNLAERQEPGVAHRWTSVGSRHRTYALEFLQESAGDPYAASTSSGYKELLAAMLSMAAINVFSGDTETREIHLKGCESLISARRNTNSKPSATTEALHGIFYYLRIMQDATDLCGNSYAWMTQDKVQTHEYLDDVDPILDVDDEKFNDKTGPFSFELVYAVPRSLLLLIHKTCRLLRTMIRFSSRNDKTMKTTTMLACDRLEEEIMSFPIEEEIRRLKDAAVDESNICVVQHYMRAFYHATIIFFNSKVRRTHPRFLQKHVDLVVCHMKAGEKIKHEEGIATRVVLWPAVVAGQQAIETFTRQEILNWFHIVEAHGVATAKMTGVWFENFWSRPVPDDAVDVNHWGYGHLVLT</sequence>
<name>A0ACC1RVX9_9HYPO</name>
<protein>
    <submittedName>
        <fullName evidence="1">Uncharacterized protein</fullName>
    </submittedName>
</protein>
<dbReference type="EMBL" id="JANRMS010001652">
    <property type="protein sequence ID" value="KAJ3526880.1"/>
    <property type="molecule type" value="Genomic_DNA"/>
</dbReference>
<keyword evidence="2" id="KW-1185">Reference proteome</keyword>